<gene>
    <name evidence="2" type="ORF">H740_06527</name>
</gene>
<dbReference type="STRING" id="1073353.H740_06527"/>
<evidence type="ECO:0000313" key="2">
    <source>
        <dbReference type="EMBL" id="EMG30448.1"/>
    </source>
</evidence>
<reference evidence="2 3" key="1">
    <citation type="submission" date="2013-02" db="EMBL/GenBank/DDBJ databases">
        <title>Co-occurrence of anaerobic bacteria in colorectal carcinomas.</title>
        <authorList>
            <person name="Holt R.A."/>
            <person name="Warren R.L."/>
            <person name="Allen-Vercoe E."/>
            <person name="Pleasance S."/>
            <person name="Freeman D.J."/>
            <person name="Watson P."/>
            <person name="Moore R."/>
            <person name="Cochrane K."/>
        </authorList>
    </citation>
    <scope>NUCLEOTIDE SEQUENCE [LARGE SCALE GENOMIC DNA]</scope>
    <source>
        <strain evidence="2 3">CC57C</strain>
    </source>
</reference>
<name>M3JAS1_9BACT</name>
<organism evidence="2 3">
    <name type="scientific">Campylobacter showae CC57C</name>
    <dbReference type="NCBI Taxonomy" id="1073353"/>
    <lineage>
        <taxon>Bacteria</taxon>
        <taxon>Pseudomonadati</taxon>
        <taxon>Campylobacterota</taxon>
        <taxon>Epsilonproteobacteria</taxon>
        <taxon>Campylobacterales</taxon>
        <taxon>Campylobacteraceae</taxon>
        <taxon>Campylobacter</taxon>
    </lineage>
</organism>
<sequence>MKFKEGISKKDLTFVFTGSNLSIKYGSSDTVTVNGYMNNTAYQIDKVELGNGNFITNSQINKIIQDISAYAKDNGITSISHDTIRNNQDMMNLVMSGWNS</sequence>
<dbReference type="PATRIC" id="fig|1073353.3.peg.1403"/>
<evidence type="ECO:0000259" key="1">
    <source>
        <dbReference type="Pfam" id="PF06594"/>
    </source>
</evidence>
<protein>
    <submittedName>
        <fullName evidence="2">Hemolysin-type calcium binding domain-containing protein</fullName>
    </submittedName>
</protein>
<feature type="domain" description="Haemolysin-type calcium binding-related" evidence="1">
    <location>
        <begin position="26"/>
        <end position="53"/>
    </location>
</feature>
<proteinExistence type="predicted"/>
<dbReference type="AlphaFoldDB" id="M3JAS1"/>
<dbReference type="Proteomes" id="UP000011782">
    <property type="component" value="Unassembled WGS sequence"/>
</dbReference>
<comment type="caution">
    <text evidence="2">The sequence shown here is derived from an EMBL/GenBank/DDBJ whole genome shotgun (WGS) entry which is preliminary data.</text>
</comment>
<dbReference type="Pfam" id="PF06594">
    <property type="entry name" value="HCBP_related"/>
    <property type="match status" value="1"/>
</dbReference>
<accession>M3JAS1</accession>
<dbReference type="InterPro" id="IPR010566">
    <property type="entry name" value="Haemolys_ca-bd"/>
</dbReference>
<evidence type="ECO:0000313" key="3">
    <source>
        <dbReference type="Proteomes" id="UP000011782"/>
    </source>
</evidence>
<dbReference type="EMBL" id="AOTD01000164">
    <property type="protein sequence ID" value="EMG30448.1"/>
    <property type="molecule type" value="Genomic_DNA"/>
</dbReference>